<feature type="non-terminal residue" evidence="2">
    <location>
        <position position="339"/>
    </location>
</feature>
<gene>
    <name evidence="2" type="ORF">FISHEDRAFT_7815</name>
</gene>
<keyword evidence="3" id="KW-1185">Reference proteome</keyword>
<sequence length="339" mass="38249">NRHFPTISLSNASAITLAGRAATMSDSPQMTATGHSPTELPARTFFTLDTCISVLICGQPITLDLKTIDVKPETIIELLKCAECERGNWMVAGAYYRRAGNATAAITIMQSMIEFMAERGFKDGDLKPAFLMLAGCETELGKMLRAKNAMVESAQHYKNAESWLQKVYGIDIPPPSTSMDSGCVGETPMSPRYHLLSRPANNMRAPPSEQARRIPILEREIQCVRDQQSDLTTQLEDLRTVNRRLQDDYELERVQRRKLEQLLRAAEKERDTARQMETQAKGRAKEEMAARRKVEDVLEAERGRRREAERLAEKRSHKPLFEDLANLFQKAAQSNFSTS</sequence>
<feature type="compositionally biased region" description="Basic and acidic residues" evidence="1">
    <location>
        <begin position="283"/>
        <end position="294"/>
    </location>
</feature>
<organism evidence="2 3">
    <name type="scientific">Fistulina hepatica ATCC 64428</name>
    <dbReference type="NCBI Taxonomy" id="1128425"/>
    <lineage>
        <taxon>Eukaryota</taxon>
        <taxon>Fungi</taxon>
        <taxon>Dikarya</taxon>
        <taxon>Basidiomycota</taxon>
        <taxon>Agaricomycotina</taxon>
        <taxon>Agaricomycetes</taxon>
        <taxon>Agaricomycetidae</taxon>
        <taxon>Agaricales</taxon>
        <taxon>Fistulinaceae</taxon>
        <taxon>Fistulina</taxon>
    </lineage>
</organism>
<dbReference type="Proteomes" id="UP000054144">
    <property type="component" value="Unassembled WGS sequence"/>
</dbReference>
<dbReference type="OrthoDB" id="2670565at2759"/>
<proteinExistence type="predicted"/>
<accession>A0A0D7AFG1</accession>
<reference evidence="2 3" key="1">
    <citation type="journal article" date="2015" name="Fungal Genet. Biol.">
        <title>Evolution of novel wood decay mechanisms in Agaricales revealed by the genome sequences of Fistulina hepatica and Cylindrobasidium torrendii.</title>
        <authorList>
            <person name="Floudas D."/>
            <person name="Held B.W."/>
            <person name="Riley R."/>
            <person name="Nagy L.G."/>
            <person name="Koehler G."/>
            <person name="Ransdell A.S."/>
            <person name="Younus H."/>
            <person name="Chow J."/>
            <person name="Chiniquy J."/>
            <person name="Lipzen A."/>
            <person name="Tritt A."/>
            <person name="Sun H."/>
            <person name="Haridas S."/>
            <person name="LaButti K."/>
            <person name="Ohm R.A."/>
            <person name="Kues U."/>
            <person name="Blanchette R.A."/>
            <person name="Grigoriev I.V."/>
            <person name="Minto R.E."/>
            <person name="Hibbett D.S."/>
        </authorList>
    </citation>
    <scope>NUCLEOTIDE SEQUENCE [LARGE SCALE GENOMIC DNA]</scope>
    <source>
        <strain evidence="2 3">ATCC 64428</strain>
    </source>
</reference>
<dbReference type="EMBL" id="KN881676">
    <property type="protein sequence ID" value="KIY50137.1"/>
    <property type="molecule type" value="Genomic_DNA"/>
</dbReference>
<protein>
    <submittedName>
        <fullName evidence="2">Uncharacterized protein</fullName>
    </submittedName>
</protein>
<evidence type="ECO:0000256" key="1">
    <source>
        <dbReference type="SAM" id="MobiDB-lite"/>
    </source>
</evidence>
<evidence type="ECO:0000313" key="3">
    <source>
        <dbReference type="Proteomes" id="UP000054144"/>
    </source>
</evidence>
<name>A0A0D7AFG1_9AGAR</name>
<feature type="region of interest" description="Disordered" evidence="1">
    <location>
        <begin position="268"/>
        <end position="294"/>
    </location>
</feature>
<dbReference type="AlphaFoldDB" id="A0A0D7AFG1"/>
<evidence type="ECO:0000313" key="2">
    <source>
        <dbReference type="EMBL" id="KIY50137.1"/>
    </source>
</evidence>
<feature type="non-terminal residue" evidence="2">
    <location>
        <position position="1"/>
    </location>
</feature>